<dbReference type="PANTHER" id="PTHR12606:SF1">
    <property type="entry name" value="UBIQUITIN-LIKE-SPECIFIC PROTEASE 1A"/>
    <property type="match status" value="1"/>
</dbReference>
<evidence type="ECO:0000256" key="4">
    <source>
        <dbReference type="ARBA" id="ARBA00022807"/>
    </source>
</evidence>
<dbReference type="OrthoDB" id="442460at2759"/>
<dbReference type="Gene3D" id="3.40.395.10">
    <property type="entry name" value="Adenoviral Proteinase, Chain A"/>
    <property type="match status" value="1"/>
</dbReference>
<dbReference type="GO" id="GO:0016929">
    <property type="term" value="F:deSUMOylase activity"/>
    <property type="evidence" value="ECO:0007669"/>
    <property type="project" value="TreeGrafter"/>
</dbReference>
<evidence type="ECO:0000313" key="6">
    <source>
        <dbReference type="EMBL" id="OSX73073.1"/>
    </source>
</evidence>
<dbReference type="InterPro" id="IPR003653">
    <property type="entry name" value="Peptidase_C48_C"/>
</dbReference>
<keyword evidence="2" id="KW-0645">Protease</keyword>
<comment type="similarity">
    <text evidence="1">Belongs to the peptidase C48 family.</text>
</comment>
<sequence length="1243" mass="135507">MSGAPPGRKWRFHAPVVASYAGVGTVTPALSQHLAALPPSSLGTAAQVITPGSNCRHEQVVLWSSNRGGVLCSCFTGTQNALFLSVSSRSFVCKHTSALLFCLSTARTRLAEFWQRIHLGAAPKDFVRRSPLGSSSWLVLFRSVYLLVSFTPANVAACIAPSCRRFRARCGHVKLARPFNAELRSEVAVAVKEWSSSAPKAAPAGDSACLHGGLPEEDAGIEKEPGDTVRDGGDAAEATVALRVRRNLLLCVARGGDWRAADLKGMSNLFDVCAKSGLVHENGLVSVEPYCGSCGCKREERHMVTKEAAVLYTHHPSAPPMRMLIGRWTCDCKRLVKYDGNADALFSLRRRDQTRRWVVFTRALLDKLYSFIISARSTYTAATRHLSADILSFSMRRQDVVKVGTDMLRTFVIPPETACCPLCGPNPEFIVIDGQALGCTYPDDVNPARLEEEVPVLDIQASALRVFQSPALRAAIAKVLKSSTALTGPQTELMRAWHRTIAVNDRASRVGNCAPNFGVYSTDDDGAWLHIRPFLQAFLGETVSGMFHGHDEKATRLLSNCLRLQVAGKWRDVSEAVDGIGFLTNFLGWFAAVLNEDEPFRHAVGTVLLCAVDMEEAVDKLFSAAANKRDTVARGCVNAEYCRKWGGMPIPEDYQRWRASKIGDDGGDMDDPLVCFESFLGLDRVRPGIKDSEALKRRVGYRGEALSIVLECFPSLPKVIFYDVACKLDKNALRRVRPILSAHGVRCILDHPHSITHTCSPLYMPDESLGATAGVATQAAEVWHSIAVANRTSLAYMAPKTYMAHKMVQMAMMNIRKLQRMASSNTKGENDHVALAPFYHSKLVRVCQRGSACSCQASIVDNGVRETEAALRHKIDGTGGINDLLGAEPAAAVAPDGRERAEENDKDAAVGVKLDQDPEVDDMLDEDVAEVVVLDEHAAVVEADGDAAAMFHPNIPAQDVSLEGGRLVNLEPLSTKPLTDSKAAGLKSLVADRAPSTLVRPRSKAKIRLTVADFRRFEKEMWLTDFNINSLVALINSRALQVAAMRGAGMSAAARLPRTFMFNTYFFSRLRERAGSYDYAGVRQWGSRNGLDIASVDRILIPVNLESVHWVLVVVDVQHRHFLFFESLGGTAAAVLGTVRQWLTDEVQSRLGSGVADSWDIGSWEGVIDVGFSRQVDRGSCGVFVMAAADYFALGAPLVFDQKDMCVLRQRMGVALFADSLSIVDGCAFLPNVCDGDETGDAE</sequence>
<dbReference type="AlphaFoldDB" id="A0A1X6NXH4"/>
<dbReference type="Pfam" id="PF02902">
    <property type="entry name" value="Peptidase_C48"/>
    <property type="match status" value="1"/>
</dbReference>
<evidence type="ECO:0000259" key="5">
    <source>
        <dbReference type="PROSITE" id="PS50600"/>
    </source>
</evidence>
<gene>
    <name evidence="6" type="ORF">BU14_0381s0014</name>
</gene>
<dbReference type="EMBL" id="KV919021">
    <property type="protein sequence ID" value="OSX73073.1"/>
    <property type="molecule type" value="Genomic_DNA"/>
</dbReference>
<reference evidence="6 7" key="1">
    <citation type="submission" date="2017-03" db="EMBL/GenBank/DDBJ databases">
        <title>WGS assembly of Porphyra umbilicalis.</title>
        <authorList>
            <person name="Brawley S.H."/>
            <person name="Blouin N.A."/>
            <person name="Ficko-Blean E."/>
            <person name="Wheeler G.L."/>
            <person name="Lohr M."/>
            <person name="Goodson H.V."/>
            <person name="Jenkins J.W."/>
            <person name="Blaby-Haas C.E."/>
            <person name="Helliwell K.E."/>
            <person name="Chan C."/>
            <person name="Marriage T."/>
            <person name="Bhattacharya D."/>
            <person name="Klein A.S."/>
            <person name="Badis Y."/>
            <person name="Brodie J."/>
            <person name="Cao Y."/>
            <person name="Collen J."/>
            <person name="Dittami S.M."/>
            <person name="Gachon C.M."/>
            <person name="Green B.R."/>
            <person name="Karpowicz S."/>
            <person name="Kim J.W."/>
            <person name="Kudahl U."/>
            <person name="Lin S."/>
            <person name="Michel G."/>
            <person name="Mittag M."/>
            <person name="Olson B.J."/>
            <person name="Pangilinan J."/>
            <person name="Peng Y."/>
            <person name="Qiu H."/>
            <person name="Shu S."/>
            <person name="Singer J.T."/>
            <person name="Smith A.G."/>
            <person name="Sprecher B.N."/>
            <person name="Wagner V."/>
            <person name="Wang W."/>
            <person name="Wang Z.-Y."/>
            <person name="Yan J."/>
            <person name="Yarish C."/>
            <person name="Zoeuner-Riek S."/>
            <person name="Zhuang Y."/>
            <person name="Zou Y."/>
            <person name="Lindquist E.A."/>
            <person name="Grimwood J."/>
            <person name="Barry K."/>
            <person name="Rokhsar D.S."/>
            <person name="Schmutz J."/>
            <person name="Stiller J.W."/>
            <person name="Grossman A.R."/>
            <person name="Prochnik S.E."/>
        </authorList>
    </citation>
    <scope>NUCLEOTIDE SEQUENCE [LARGE SCALE GENOMIC DNA]</scope>
    <source>
        <strain evidence="6">4086291</strain>
    </source>
</reference>
<proteinExistence type="inferred from homology"/>
<evidence type="ECO:0000256" key="1">
    <source>
        <dbReference type="ARBA" id="ARBA00005234"/>
    </source>
</evidence>
<feature type="domain" description="Ubiquitin-like protease family profile" evidence="5">
    <location>
        <begin position="1007"/>
        <end position="1192"/>
    </location>
</feature>
<dbReference type="GO" id="GO:0005634">
    <property type="term" value="C:nucleus"/>
    <property type="evidence" value="ECO:0007669"/>
    <property type="project" value="TreeGrafter"/>
</dbReference>
<dbReference type="InterPro" id="IPR038765">
    <property type="entry name" value="Papain-like_cys_pep_sf"/>
</dbReference>
<dbReference type="GO" id="GO:0016926">
    <property type="term" value="P:protein desumoylation"/>
    <property type="evidence" value="ECO:0007669"/>
    <property type="project" value="TreeGrafter"/>
</dbReference>
<keyword evidence="4" id="KW-0788">Thiol protease</keyword>
<dbReference type="PROSITE" id="PS50600">
    <property type="entry name" value="ULP_PROTEASE"/>
    <property type="match status" value="1"/>
</dbReference>
<keyword evidence="7" id="KW-1185">Reference proteome</keyword>
<protein>
    <recommendedName>
        <fullName evidence="5">Ubiquitin-like protease family profile domain-containing protein</fullName>
    </recommendedName>
</protein>
<evidence type="ECO:0000313" key="7">
    <source>
        <dbReference type="Proteomes" id="UP000218209"/>
    </source>
</evidence>
<dbReference type="Proteomes" id="UP000218209">
    <property type="component" value="Unassembled WGS sequence"/>
</dbReference>
<dbReference type="SUPFAM" id="SSF54001">
    <property type="entry name" value="Cysteine proteinases"/>
    <property type="match status" value="1"/>
</dbReference>
<name>A0A1X6NXH4_PORUM</name>
<dbReference type="PANTHER" id="PTHR12606">
    <property type="entry name" value="SENTRIN/SUMO-SPECIFIC PROTEASE"/>
    <property type="match status" value="1"/>
</dbReference>
<dbReference type="GO" id="GO:0006508">
    <property type="term" value="P:proteolysis"/>
    <property type="evidence" value="ECO:0007669"/>
    <property type="project" value="UniProtKB-KW"/>
</dbReference>
<accession>A0A1X6NXH4</accession>
<evidence type="ECO:0000256" key="3">
    <source>
        <dbReference type="ARBA" id="ARBA00022801"/>
    </source>
</evidence>
<keyword evidence="3" id="KW-0378">Hydrolase</keyword>
<organism evidence="6 7">
    <name type="scientific">Porphyra umbilicalis</name>
    <name type="common">Purple laver</name>
    <name type="synonym">Red alga</name>
    <dbReference type="NCBI Taxonomy" id="2786"/>
    <lineage>
        <taxon>Eukaryota</taxon>
        <taxon>Rhodophyta</taxon>
        <taxon>Bangiophyceae</taxon>
        <taxon>Bangiales</taxon>
        <taxon>Bangiaceae</taxon>
        <taxon>Porphyra</taxon>
    </lineage>
</organism>
<evidence type="ECO:0000256" key="2">
    <source>
        <dbReference type="ARBA" id="ARBA00022670"/>
    </source>
</evidence>